<dbReference type="InterPro" id="IPR003593">
    <property type="entry name" value="AAA+_ATPase"/>
</dbReference>
<accession>A0A2K8KP07</accession>
<proteinExistence type="predicted"/>
<dbReference type="Proteomes" id="UP000229757">
    <property type="component" value="Chromosome"/>
</dbReference>
<dbReference type="InterPro" id="IPR003439">
    <property type="entry name" value="ABC_transporter-like_ATP-bd"/>
</dbReference>
<dbReference type="Gene3D" id="3.40.50.300">
    <property type="entry name" value="P-loop containing nucleotide triphosphate hydrolases"/>
    <property type="match status" value="1"/>
</dbReference>
<feature type="domain" description="ABC transporter" evidence="4">
    <location>
        <begin position="2"/>
        <end position="227"/>
    </location>
</feature>
<dbReference type="GO" id="GO:0005524">
    <property type="term" value="F:ATP binding"/>
    <property type="evidence" value="ECO:0007669"/>
    <property type="project" value="UniProtKB-KW"/>
</dbReference>
<dbReference type="SUPFAM" id="SSF52540">
    <property type="entry name" value="P-loop containing nucleoside triphosphate hydrolases"/>
    <property type="match status" value="1"/>
</dbReference>
<dbReference type="OrthoDB" id="9778870at2"/>
<reference evidence="5 6" key="1">
    <citation type="journal article" date="2017" name="Environ. Microbiol.">
        <title>Genomic and physiological analyses of 'Reinekea forsetii' reveal a versatile opportunistic lifestyle during spring algae blooms.</title>
        <authorList>
            <person name="Avci B."/>
            <person name="Hahnke R.L."/>
            <person name="Chafee M."/>
            <person name="Fischer T."/>
            <person name="Gruber-Vodicka H."/>
            <person name="Tegetmeyer H.E."/>
            <person name="Harder J."/>
            <person name="Fuchs B.M."/>
            <person name="Amann R.I."/>
            <person name="Teeling H."/>
        </authorList>
    </citation>
    <scope>NUCLEOTIDE SEQUENCE [LARGE SCALE GENOMIC DNA]</scope>
    <source>
        <strain evidence="5 6">Hel1_31_D35</strain>
    </source>
</reference>
<dbReference type="InterPro" id="IPR027417">
    <property type="entry name" value="P-loop_NTPase"/>
</dbReference>
<sequence length="279" mass="30317">MIQLSNLGFEYGAKAAVFRGLNLTIPAGRSVGILGANGVGKTTLIKLLAGLLSPTEGAVAVLERTPRRRETALYQNLYLVPEENALPAISAVAYIKRFSVFYPKFDHRQCTELLARLSVDDGKKLTALSLGQRKKFIIAFALSTGAQVLLMDEPTNGLDIPSKALFRESVIAHQTAEQTVLICTHQVRDLESIIDSVVMMNEGSAHWFDLAELPNYISQVQGPVTSGTVLHSELRLGSPVSLVAGGQEQPTEIDLELLFNAFDQNYPGLMAAVAQEPRL</sequence>
<evidence type="ECO:0000313" key="6">
    <source>
        <dbReference type="Proteomes" id="UP000229757"/>
    </source>
</evidence>
<dbReference type="PANTHER" id="PTHR42939:SF1">
    <property type="entry name" value="ABC TRANSPORTER ATP-BINDING PROTEIN ALBC-RELATED"/>
    <property type="match status" value="1"/>
</dbReference>
<keyword evidence="3 5" id="KW-0067">ATP-binding</keyword>
<organism evidence="5 6">
    <name type="scientific">Reinekea forsetii</name>
    <dbReference type="NCBI Taxonomy" id="1336806"/>
    <lineage>
        <taxon>Bacteria</taxon>
        <taxon>Pseudomonadati</taxon>
        <taxon>Pseudomonadota</taxon>
        <taxon>Gammaproteobacteria</taxon>
        <taxon>Oceanospirillales</taxon>
        <taxon>Saccharospirillaceae</taxon>
        <taxon>Reinekea</taxon>
    </lineage>
</organism>
<dbReference type="GO" id="GO:0016887">
    <property type="term" value="F:ATP hydrolysis activity"/>
    <property type="evidence" value="ECO:0007669"/>
    <property type="project" value="InterPro"/>
</dbReference>
<keyword evidence="1" id="KW-0813">Transport</keyword>
<dbReference type="AlphaFoldDB" id="A0A2K8KP07"/>
<dbReference type="InterPro" id="IPR051782">
    <property type="entry name" value="ABC_Transporter_VariousFunc"/>
</dbReference>
<protein>
    <submittedName>
        <fullName evidence="5">ABC transporter, ATP-binding protein</fullName>
    </submittedName>
</protein>
<keyword evidence="2" id="KW-0547">Nucleotide-binding</keyword>
<evidence type="ECO:0000256" key="1">
    <source>
        <dbReference type="ARBA" id="ARBA00022448"/>
    </source>
</evidence>
<dbReference type="PROSITE" id="PS50893">
    <property type="entry name" value="ABC_TRANSPORTER_2"/>
    <property type="match status" value="1"/>
</dbReference>
<dbReference type="SMART" id="SM00382">
    <property type="entry name" value="AAA"/>
    <property type="match status" value="1"/>
</dbReference>
<dbReference type="RefSeq" id="WP_100256183.1">
    <property type="nucleotide sequence ID" value="NZ_CP011797.1"/>
</dbReference>
<keyword evidence="6" id="KW-1185">Reference proteome</keyword>
<dbReference type="EMBL" id="CP011797">
    <property type="protein sequence ID" value="ATX75799.1"/>
    <property type="molecule type" value="Genomic_DNA"/>
</dbReference>
<gene>
    <name evidence="5" type="ORF">REIFOR_00631</name>
</gene>
<dbReference type="PANTHER" id="PTHR42939">
    <property type="entry name" value="ABC TRANSPORTER ATP-BINDING PROTEIN ALBC-RELATED"/>
    <property type="match status" value="1"/>
</dbReference>
<evidence type="ECO:0000256" key="3">
    <source>
        <dbReference type="ARBA" id="ARBA00022840"/>
    </source>
</evidence>
<dbReference type="CDD" id="cd03230">
    <property type="entry name" value="ABC_DR_subfamily_A"/>
    <property type="match status" value="1"/>
</dbReference>
<evidence type="ECO:0000256" key="2">
    <source>
        <dbReference type="ARBA" id="ARBA00022741"/>
    </source>
</evidence>
<evidence type="ECO:0000313" key="5">
    <source>
        <dbReference type="EMBL" id="ATX75799.1"/>
    </source>
</evidence>
<dbReference type="Pfam" id="PF00005">
    <property type="entry name" value="ABC_tran"/>
    <property type="match status" value="1"/>
</dbReference>
<name>A0A2K8KP07_9GAMM</name>
<dbReference type="KEGG" id="rfo:REIFOR_00631"/>
<evidence type="ECO:0000259" key="4">
    <source>
        <dbReference type="PROSITE" id="PS50893"/>
    </source>
</evidence>